<comment type="caution">
    <text evidence="1">The sequence shown here is derived from an EMBL/GenBank/DDBJ whole genome shotgun (WGS) entry which is preliminary data.</text>
</comment>
<keyword evidence="2" id="KW-1185">Reference proteome</keyword>
<organism evidence="1 2">
    <name type="scientific">Dentiscutata heterogama</name>
    <dbReference type="NCBI Taxonomy" id="1316150"/>
    <lineage>
        <taxon>Eukaryota</taxon>
        <taxon>Fungi</taxon>
        <taxon>Fungi incertae sedis</taxon>
        <taxon>Mucoromycota</taxon>
        <taxon>Glomeromycotina</taxon>
        <taxon>Glomeromycetes</taxon>
        <taxon>Diversisporales</taxon>
        <taxon>Gigasporaceae</taxon>
        <taxon>Dentiscutata</taxon>
    </lineage>
</organism>
<reference evidence="1" key="1">
    <citation type="submission" date="2021-06" db="EMBL/GenBank/DDBJ databases">
        <authorList>
            <person name="Kallberg Y."/>
            <person name="Tangrot J."/>
            <person name="Rosling A."/>
        </authorList>
    </citation>
    <scope>NUCLEOTIDE SEQUENCE</scope>
    <source>
        <strain evidence="1">IL203A</strain>
    </source>
</reference>
<dbReference type="Proteomes" id="UP000789702">
    <property type="component" value="Unassembled WGS sequence"/>
</dbReference>
<protein>
    <submittedName>
        <fullName evidence="1">16710_t:CDS:1</fullName>
    </submittedName>
</protein>
<feature type="non-terminal residue" evidence="1">
    <location>
        <position position="63"/>
    </location>
</feature>
<sequence>MLNHLIKVPQKTEPKLVLWFRRIVIISALILLISAFSLLCVRVFNEVPTIITTITTDDKILAP</sequence>
<dbReference type="EMBL" id="CAJVPU010034598">
    <property type="protein sequence ID" value="CAG8725682.1"/>
    <property type="molecule type" value="Genomic_DNA"/>
</dbReference>
<gene>
    <name evidence="1" type="ORF">DHETER_LOCUS13113</name>
</gene>
<proteinExistence type="predicted"/>
<accession>A0ACA9PUM0</accession>
<evidence type="ECO:0000313" key="2">
    <source>
        <dbReference type="Proteomes" id="UP000789702"/>
    </source>
</evidence>
<name>A0ACA9PUM0_9GLOM</name>
<evidence type="ECO:0000313" key="1">
    <source>
        <dbReference type="EMBL" id="CAG8725682.1"/>
    </source>
</evidence>